<accession>A0ABQ7S9R2</accession>
<dbReference type="PROSITE" id="PS50157">
    <property type="entry name" value="ZINC_FINGER_C2H2_2"/>
    <property type="match status" value="2"/>
</dbReference>
<evidence type="ECO:0000256" key="1">
    <source>
        <dbReference type="ARBA" id="ARBA00022723"/>
    </source>
</evidence>
<dbReference type="Pfam" id="PF00096">
    <property type="entry name" value="zf-C2H2"/>
    <property type="match status" value="2"/>
</dbReference>
<feature type="domain" description="C2H2-type" evidence="5">
    <location>
        <begin position="56"/>
        <end position="85"/>
    </location>
</feature>
<evidence type="ECO:0000259" key="5">
    <source>
        <dbReference type="PROSITE" id="PS50157"/>
    </source>
</evidence>
<dbReference type="EMBL" id="JAIFTH010000223">
    <property type="protein sequence ID" value="KAG9510137.1"/>
    <property type="molecule type" value="Genomic_DNA"/>
</dbReference>
<dbReference type="PROSITE" id="PS00028">
    <property type="entry name" value="ZINC_FINGER_C2H2_1"/>
    <property type="match status" value="2"/>
</dbReference>
<keyword evidence="1" id="KW-0479">Metal-binding</keyword>
<evidence type="ECO:0000313" key="7">
    <source>
        <dbReference type="Proteomes" id="UP000825002"/>
    </source>
</evidence>
<dbReference type="InterPro" id="IPR036236">
    <property type="entry name" value="Znf_C2H2_sf"/>
</dbReference>
<gene>
    <name evidence="6" type="primary">Znf367</name>
    <name evidence="6" type="ORF">GZH46_01323</name>
</gene>
<keyword evidence="2 4" id="KW-0863">Zinc-finger</keyword>
<protein>
    <submittedName>
        <fullName evidence="6">Zinc finger protein</fullName>
    </submittedName>
</protein>
<feature type="domain" description="C2H2-type" evidence="5">
    <location>
        <begin position="28"/>
        <end position="55"/>
    </location>
</feature>
<organism evidence="6 7">
    <name type="scientific">Fragariocoptes setiger</name>
    <dbReference type="NCBI Taxonomy" id="1670756"/>
    <lineage>
        <taxon>Eukaryota</taxon>
        <taxon>Metazoa</taxon>
        <taxon>Ecdysozoa</taxon>
        <taxon>Arthropoda</taxon>
        <taxon>Chelicerata</taxon>
        <taxon>Arachnida</taxon>
        <taxon>Acari</taxon>
        <taxon>Acariformes</taxon>
        <taxon>Trombidiformes</taxon>
        <taxon>Prostigmata</taxon>
        <taxon>Eupodina</taxon>
        <taxon>Eriophyoidea</taxon>
        <taxon>Phytoptidae</taxon>
        <taxon>Fragariocoptes</taxon>
    </lineage>
</organism>
<feature type="non-terminal residue" evidence="6">
    <location>
        <position position="273"/>
    </location>
</feature>
<dbReference type="Proteomes" id="UP000825002">
    <property type="component" value="Unassembled WGS sequence"/>
</dbReference>
<dbReference type="InterPro" id="IPR013087">
    <property type="entry name" value="Znf_C2H2_type"/>
</dbReference>
<evidence type="ECO:0000313" key="6">
    <source>
        <dbReference type="EMBL" id="KAG9510137.1"/>
    </source>
</evidence>
<dbReference type="PANTHER" id="PTHR23235">
    <property type="entry name" value="KRUEPPEL-LIKE TRANSCRIPTION FACTOR"/>
    <property type="match status" value="1"/>
</dbReference>
<name>A0ABQ7S9R2_9ACAR</name>
<proteinExistence type="predicted"/>
<dbReference type="Gene3D" id="3.30.160.60">
    <property type="entry name" value="Classic Zinc Finger"/>
    <property type="match status" value="3"/>
</dbReference>
<dbReference type="SMART" id="SM00355">
    <property type="entry name" value="ZnF_C2H2"/>
    <property type="match status" value="2"/>
</dbReference>
<evidence type="ECO:0000256" key="4">
    <source>
        <dbReference type="PROSITE-ProRule" id="PRU00042"/>
    </source>
</evidence>
<sequence length="273" mass="32068">MSSQKRGRPRLEEINQRILEGSQSGSPITCHFCKRAFPREKSLQAHMRIHTGERPYRCNHPGCYKAFVQSGQLRTHQRLHTGEKPFRCNYVTCKNRFTHANRKCPEHPNSGVRRDDNSSRAKLAALRNYDNISNGQTKTMGPIAPKWLDEGRSMYLNCATQHRDELLGALALIELSRMKLRFLEGFLFRKQGAPMVYPVTFGAKMSQFPYKYYWQESYLARYFVYGVILYLPIETYIHNKANSPENTALWREKRKHDREHHAQEMAKKWEVRT</sequence>
<reference evidence="6 7" key="1">
    <citation type="submission" date="2020-10" db="EMBL/GenBank/DDBJ databases">
        <authorList>
            <person name="Klimov P.B."/>
            <person name="Dyachkov S.M."/>
            <person name="Chetverikov P.E."/>
        </authorList>
    </citation>
    <scope>NUCLEOTIDE SEQUENCE [LARGE SCALE GENOMIC DNA]</scope>
    <source>
        <strain evidence="6">BMOC 18-1129-001#AD2665</strain>
        <tissue evidence="6">Entire mites</tissue>
    </source>
</reference>
<evidence type="ECO:0000256" key="2">
    <source>
        <dbReference type="ARBA" id="ARBA00022771"/>
    </source>
</evidence>
<dbReference type="PANTHER" id="PTHR23235:SF130">
    <property type="entry name" value="ZINC FINGER PROTEIN 367"/>
    <property type="match status" value="1"/>
</dbReference>
<dbReference type="SUPFAM" id="SSF57667">
    <property type="entry name" value="beta-beta-alpha zinc fingers"/>
    <property type="match status" value="1"/>
</dbReference>
<keyword evidence="7" id="KW-1185">Reference proteome</keyword>
<keyword evidence="3" id="KW-0862">Zinc</keyword>
<comment type="caution">
    <text evidence="6">The sequence shown here is derived from an EMBL/GenBank/DDBJ whole genome shotgun (WGS) entry which is preliminary data.</text>
</comment>
<evidence type="ECO:0000256" key="3">
    <source>
        <dbReference type="ARBA" id="ARBA00022833"/>
    </source>
</evidence>